<name>A0ACC1K0V8_9FUNG</name>
<evidence type="ECO:0000313" key="2">
    <source>
        <dbReference type="Proteomes" id="UP001140234"/>
    </source>
</evidence>
<dbReference type="Proteomes" id="UP001140234">
    <property type="component" value="Unassembled WGS sequence"/>
</dbReference>
<organism evidence="1 2">
    <name type="scientific">Coemansia nantahalensis</name>
    <dbReference type="NCBI Taxonomy" id="2789366"/>
    <lineage>
        <taxon>Eukaryota</taxon>
        <taxon>Fungi</taxon>
        <taxon>Fungi incertae sedis</taxon>
        <taxon>Zoopagomycota</taxon>
        <taxon>Kickxellomycotina</taxon>
        <taxon>Kickxellomycetes</taxon>
        <taxon>Kickxellales</taxon>
        <taxon>Kickxellaceae</taxon>
        <taxon>Coemansia</taxon>
    </lineage>
</organism>
<protein>
    <submittedName>
        <fullName evidence="1">Respiratory supercomplex factor 1, mitochondrial</fullName>
    </submittedName>
</protein>
<gene>
    <name evidence="1" type="primary">RCF1</name>
    <name evidence="1" type="ORF">IWQ57_002365</name>
</gene>
<reference evidence="1" key="1">
    <citation type="submission" date="2022-07" db="EMBL/GenBank/DDBJ databases">
        <title>Phylogenomic reconstructions and comparative analyses of Kickxellomycotina fungi.</title>
        <authorList>
            <person name="Reynolds N.K."/>
            <person name="Stajich J.E."/>
            <person name="Barry K."/>
            <person name="Grigoriev I.V."/>
            <person name="Crous P."/>
            <person name="Smith M.E."/>
        </authorList>
    </citation>
    <scope>NUCLEOTIDE SEQUENCE</scope>
    <source>
        <strain evidence="1">CBS 109366</strain>
    </source>
</reference>
<evidence type="ECO:0000313" key="1">
    <source>
        <dbReference type="EMBL" id="KAJ2771095.1"/>
    </source>
</evidence>
<sequence>MSGGGRSMTAKFREEPLVPLGVLATIGAFLYASQGIYRNNTKMTQWGMRGRVVMQGLTLLALVGYGVYGAAGVVRERRQDARQIDWEKLERQAKEAEAAAASSAPPSHPDPAIAMLIDKARERKAKSVFASDDDAAKK</sequence>
<accession>A0ACC1K0V8</accession>
<comment type="caution">
    <text evidence="1">The sequence shown here is derived from an EMBL/GenBank/DDBJ whole genome shotgun (WGS) entry which is preliminary data.</text>
</comment>
<keyword evidence="2" id="KW-1185">Reference proteome</keyword>
<dbReference type="EMBL" id="JANBUJ010000598">
    <property type="protein sequence ID" value="KAJ2771095.1"/>
    <property type="molecule type" value="Genomic_DNA"/>
</dbReference>
<proteinExistence type="predicted"/>